<accession>I0KDH3</accession>
<protein>
    <recommendedName>
        <fullName evidence="4">Lipocalin-like domain-containing protein</fullName>
    </recommendedName>
</protein>
<feature type="chain" id="PRO_5003630505" description="Lipocalin-like domain-containing protein" evidence="1">
    <location>
        <begin position="22"/>
        <end position="141"/>
    </location>
</feature>
<sequence length="141" mass="16184">MQNVRVLFFLFCLSSLLSCHQAVTPPDAYTTDLVQAKVWFPGHWRLTKMYTMGSGSAVPNVQLIVTDDQQIRLVRDGKQTDLVSYKINETPYDFQLKTTAQPREDNWYLRDPSLRIAPNRLFLDTGMAGDLPGFLFERINP</sequence>
<proteinExistence type="predicted"/>
<keyword evidence="3" id="KW-1185">Reference proteome</keyword>
<evidence type="ECO:0008006" key="4">
    <source>
        <dbReference type="Google" id="ProtNLM"/>
    </source>
</evidence>
<dbReference type="HOGENOM" id="CLU_1822472_0_0_10"/>
<dbReference type="RefSeq" id="WP_015333275.1">
    <property type="nucleotide sequence ID" value="NC_020054.1"/>
</dbReference>
<dbReference type="Proteomes" id="UP000011058">
    <property type="component" value="Chromosome"/>
</dbReference>
<dbReference type="AlphaFoldDB" id="I0KDH3"/>
<feature type="signal peptide" evidence="1">
    <location>
        <begin position="1"/>
        <end position="21"/>
    </location>
</feature>
<dbReference type="STRING" id="1166018.FAES_4176"/>
<gene>
    <name evidence="2" type="ORF">FAES_4176</name>
</gene>
<dbReference type="EMBL" id="HE796683">
    <property type="protein sequence ID" value="CCH02176.1"/>
    <property type="molecule type" value="Genomic_DNA"/>
</dbReference>
<dbReference type="KEGG" id="fae:FAES_4176"/>
<dbReference type="PROSITE" id="PS51257">
    <property type="entry name" value="PROKAR_LIPOPROTEIN"/>
    <property type="match status" value="1"/>
</dbReference>
<keyword evidence="1" id="KW-0732">Signal</keyword>
<evidence type="ECO:0000313" key="2">
    <source>
        <dbReference type="EMBL" id="CCH02176.1"/>
    </source>
</evidence>
<dbReference type="OrthoDB" id="956961at2"/>
<evidence type="ECO:0000313" key="3">
    <source>
        <dbReference type="Proteomes" id="UP000011058"/>
    </source>
</evidence>
<organism evidence="2 3">
    <name type="scientific">Fibrella aestuarina BUZ 2</name>
    <dbReference type="NCBI Taxonomy" id="1166018"/>
    <lineage>
        <taxon>Bacteria</taxon>
        <taxon>Pseudomonadati</taxon>
        <taxon>Bacteroidota</taxon>
        <taxon>Cytophagia</taxon>
        <taxon>Cytophagales</taxon>
        <taxon>Spirosomataceae</taxon>
        <taxon>Fibrella</taxon>
    </lineage>
</organism>
<evidence type="ECO:0000256" key="1">
    <source>
        <dbReference type="SAM" id="SignalP"/>
    </source>
</evidence>
<reference evidence="2 3" key="1">
    <citation type="journal article" date="2012" name="J. Bacteriol.">
        <title>Genome Sequence of Fibrella aestuarina BUZ 2T, a Filamentous Marine Bacterium.</title>
        <authorList>
            <person name="Filippini M."/>
            <person name="Qi W."/>
            <person name="Blom J."/>
            <person name="Goesmann A."/>
            <person name="Smits T.H."/>
            <person name="Bagheri H.C."/>
        </authorList>
    </citation>
    <scope>NUCLEOTIDE SEQUENCE [LARGE SCALE GENOMIC DNA]</scope>
    <source>
        <strain evidence="3">BUZ 2T</strain>
    </source>
</reference>
<name>I0KDH3_9BACT</name>